<dbReference type="PIRSF" id="PIRSF000641">
    <property type="entry name" value="SRK"/>
    <property type="match status" value="1"/>
</dbReference>
<accession>A0A059CXQ3</accession>
<dbReference type="PROSITE" id="PS00107">
    <property type="entry name" value="PROTEIN_KINASE_ATP"/>
    <property type="match status" value="1"/>
</dbReference>
<dbReference type="PROSITE" id="PS00108">
    <property type="entry name" value="PROTEIN_KINASE_ST"/>
    <property type="match status" value="1"/>
</dbReference>
<evidence type="ECO:0000256" key="5">
    <source>
        <dbReference type="ARBA" id="ARBA00022692"/>
    </source>
</evidence>
<dbReference type="FunFam" id="3.30.200.20:FF:000059">
    <property type="entry name" value="S-receptor-like serine/threonine-protein kinase"/>
    <property type="match status" value="1"/>
</dbReference>
<keyword evidence="9 18" id="KW-0418">Kinase</keyword>
<comment type="subcellular location">
    <subcellularLocation>
        <location evidence="1">Membrane</location>
        <topology evidence="1">Single-pass type I membrane protein</topology>
    </subcellularLocation>
</comment>
<organism evidence="24">
    <name type="scientific">Eucalyptus grandis</name>
    <name type="common">Flooded gum</name>
    <dbReference type="NCBI Taxonomy" id="71139"/>
    <lineage>
        <taxon>Eukaryota</taxon>
        <taxon>Viridiplantae</taxon>
        <taxon>Streptophyta</taxon>
        <taxon>Embryophyta</taxon>
        <taxon>Tracheophyta</taxon>
        <taxon>Spermatophyta</taxon>
        <taxon>Magnoliopsida</taxon>
        <taxon>eudicotyledons</taxon>
        <taxon>Gunneridae</taxon>
        <taxon>Pentapetalae</taxon>
        <taxon>rosids</taxon>
        <taxon>malvids</taxon>
        <taxon>Myrtales</taxon>
        <taxon>Myrtaceae</taxon>
        <taxon>Myrtoideae</taxon>
        <taxon>Eucalypteae</taxon>
        <taxon>Eucalyptus</taxon>
    </lineage>
</organism>
<feature type="signal peptide" evidence="21">
    <location>
        <begin position="1"/>
        <end position="21"/>
    </location>
</feature>
<comment type="catalytic activity">
    <reaction evidence="16 18">
        <text>L-threonyl-[protein] + ATP = O-phospho-L-threonyl-[protein] + ADP + H(+)</text>
        <dbReference type="Rhea" id="RHEA:46608"/>
        <dbReference type="Rhea" id="RHEA-COMP:11060"/>
        <dbReference type="Rhea" id="RHEA-COMP:11605"/>
        <dbReference type="ChEBI" id="CHEBI:15378"/>
        <dbReference type="ChEBI" id="CHEBI:30013"/>
        <dbReference type="ChEBI" id="CHEBI:30616"/>
        <dbReference type="ChEBI" id="CHEBI:61977"/>
        <dbReference type="ChEBI" id="CHEBI:456216"/>
        <dbReference type="EC" id="2.7.11.1"/>
    </reaction>
</comment>
<evidence type="ECO:0000256" key="16">
    <source>
        <dbReference type="ARBA" id="ARBA00047899"/>
    </source>
</evidence>
<evidence type="ECO:0000256" key="15">
    <source>
        <dbReference type="ARBA" id="ARBA00023180"/>
    </source>
</evidence>
<name>A0A059CXQ3_EUCGR</name>
<keyword evidence="15" id="KW-0325">Glycoprotein</keyword>
<keyword evidence="4 18" id="KW-0808">Transferase</keyword>
<evidence type="ECO:0000259" key="22">
    <source>
        <dbReference type="PROSITE" id="PS50011"/>
    </source>
</evidence>
<dbReference type="PROSITE" id="PS50011">
    <property type="entry name" value="PROTEIN_KINASE_DOM"/>
    <property type="match status" value="1"/>
</dbReference>
<dbReference type="EC" id="2.7.11.1" evidence="18"/>
<evidence type="ECO:0000256" key="21">
    <source>
        <dbReference type="SAM" id="SignalP"/>
    </source>
</evidence>
<protein>
    <recommendedName>
        <fullName evidence="18">Receptor-like serine/threonine-protein kinase</fullName>
        <ecNumber evidence="18">2.7.11.1</ecNumber>
    </recommendedName>
</protein>
<evidence type="ECO:0000256" key="6">
    <source>
        <dbReference type="ARBA" id="ARBA00022729"/>
    </source>
</evidence>
<evidence type="ECO:0000256" key="20">
    <source>
        <dbReference type="SAM" id="Phobius"/>
    </source>
</evidence>
<dbReference type="PANTHER" id="PTHR47976:SF47">
    <property type="entry name" value="RECEPTOR-LIKE SERINE_THREONINE-PROTEIN KINASE"/>
    <property type="match status" value="1"/>
</dbReference>
<dbReference type="InterPro" id="IPR001480">
    <property type="entry name" value="Bulb-type_lectin_dom"/>
</dbReference>
<dbReference type="SUPFAM" id="SSF51110">
    <property type="entry name" value="alpha-D-mannose-specific plant lectins"/>
    <property type="match status" value="1"/>
</dbReference>
<keyword evidence="13" id="KW-1015">Disulfide bond</keyword>
<dbReference type="InterPro" id="IPR011009">
    <property type="entry name" value="Kinase-like_dom_sf"/>
</dbReference>
<keyword evidence="11 20" id="KW-1133">Transmembrane helix</keyword>
<dbReference type="InParanoid" id="A0A059CXQ3"/>
<dbReference type="InterPro" id="IPR008271">
    <property type="entry name" value="Ser/Thr_kinase_AS"/>
</dbReference>
<evidence type="ECO:0000256" key="19">
    <source>
        <dbReference type="PROSITE-ProRule" id="PRU10141"/>
    </source>
</evidence>
<dbReference type="Gene3D" id="2.90.10.10">
    <property type="entry name" value="Bulb-type lectin domain"/>
    <property type="match status" value="2"/>
</dbReference>
<dbReference type="InterPro" id="IPR017441">
    <property type="entry name" value="Protein_kinase_ATP_BS"/>
</dbReference>
<keyword evidence="7" id="KW-0430">Lectin</keyword>
<evidence type="ECO:0000256" key="13">
    <source>
        <dbReference type="ARBA" id="ARBA00023157"/>
    </source>
</evidence>
<evidence type="ECO:0000256" key="7">
    <source>
        <dbReference type="ARBA" id="ARBA00022734"/>
    </source>
</evidence>
<feature type="binding site" evidence="19">
    <location>
        <position position="534"/>
    </location>
    <ligand>
        <name>ATP</name>
        <dbReference type="ChEBI" id="CHEBI:30616"/>
    </ligand>
</feature>
<dbReference type="EMBL" id="KK198755">
    <property type="protein sequence ID" value="KCW82979.1"/>
    <property type="molecule type" value="Genomic_DNA"/>
</dbReference>
<dbReference type="InterPro" id="IPR024171">
    <property type="entry name" value="SRK-like_kinase"/>
</dbReference>
<dbReference type="CDD" id="cd01098">
    <property type="entry name" value="PAN_AP_plant"/>
    <property type="match status" value="1"/>
</dbReference>
<dbReference type="SMART" id="SM00108">
    <property type="entry name" value="B_lectin"/>
    <property type="match status" value="1"/>
</dbReference>
<keyword evidence="3" id="KW-0245">EGF-like domain</keyword>
<dbReference type="OMA" id="NINHASM"/>
<sequence length="793" mass="87359">MASVILGILLILVPLPLSAEAQTHGNLTLGSSLTANGQNSSWLSPSGEFAFGFQRMGRGAHLLAIWFEKIEDKTIVWSANSTNLAPEGSEIQLTADGRFVLADPNGGELWSPSPTVAGIAYAAMLDTGNFVLVDQNHVNLWETFSQPTDTILPTQQLDQGTKVNARYSEMNYSAGRFNFMVGNDGNLSFYATPDRWNASNIYWVSDTVGSGVQLIFNQSGQVYLTAKNGTVLKTLTSGTVSTNGFYQRAILEYDGVFRQYVHPKMANSSSGRPTGWLTVSIPIPPNICLSIPQNIGSGACGFNSYCTLEGQDQRPRCLCPPGYTPLDSTNEMSGCRQDFAPQSCDGSRPETDQFTINELPNTNWPESDYERRTNQTEESCKEACLADCFCALAIFSGGTCWKKKIPLSNGRVDLNDVGKALIKVRKDNSTSKSRGNGNKNSTLIIIGSVLLSSSVFVSLLLLLIIYLIYRSFRSRVSKLSRPVQINQATGTQTFTYQELQEATDGFKEELGRGAFGTVYKGVLRSVDTNLVAVKVLATRTGESEKEFEREVSAIGKTNHMNLVRLLGFCNEGQHRLLVYEFMSNGTLADFLFGILRPSWYKRIEIACGVAQGLSYLHDDCTRHIIHCDIKPQNILLDGSLTAKLSDFGIAKLLMANQTRTITGVRGTIGYLAPEWFRNMPISSKVDVYSFGILLVELICCRKNYEPGAGIEAQIVLVDWVYDCYLNENELSLVKSDEEASNDMRRVKRFVMIALLCIQEDPALRPTMKKVTQMLEGAVEVPVPPVPSSFISSI</sequence>
<evidence type="ECO:0000256" key="2">
    <source>
        <dbReference type="ARBA" id="ARBA00022527"/>
    </source>
</evidence>
<dbReference type="SUPFAM" id="SSF56112">
    <property type="entry name" value="Protein kinase-like (PK-like)"/>
    <property type="match status" value="1"/>
</dbReference>
<dbReference type="FunFam" id="2.90.10.10:FF:000013">
    <property type="entry name" value="G-type lectin S-receptor-like serine/threonine-protein kinase LECRK1"/>
    <property type="match status" value="1"/>
</dbReference>
<keyword evidence="12 20" id="KW-0472">Membrane</keyword>
<keyword evidence="6 21" id="KW-0732">Signal</keyword>
<dbReference type="GO" id="GO:0004672">
    <property type="term" value="F:protein kinase activity"/>
    <property type="evidence" value="ECO:0000318"/>
    <property type="project" value="GO_Central"/>
</dbReference>
<dbReference type="Gramene" id="KCW82979">
    <property type="protein sequence ID" value="KCW82979"/>
    <property type="gene ID" value="EUGRSUZ_C04369"/>
</dbReference>
<gene>
    <name evidence="24" type="ORF">EUGRSUZ_C04369</name>
</gene>
<dbReference type="GO" id="GO:0005524">
    <property type="term" value="F:ATP binding"/>
    <property type="evidence" value="ECO:0007669"/>
    <property type="project" value="UniProtKB-UniRule"/>
</dbReference>
<evidence type="ECO:0000256" key="12">
    <source>
        <dbReference type="ARBA" id="ARBA00023136"/>
    </source>
</evidence>
<dbReference type="eggNOG" id="ENOG502QQEW">
    <property type="taxonomic scope" value="Eukaryota"/>
</dbReference>
<dbReference type="GO" id="GO:0106310">
    <property type="term" value="F:protein serine kinase activity"/>
    <property type="evidence" value="ECO:0007669"/>
    <property type="project" value="RHEA"/>
</dbReference>
<dbReference type="Pfam" id="PF00069">
    <property type="entry name" value="Pkinase"/>
    <property type="match status" value="1"/>
</dbReference>
<evidence type="ECO:0000256" key="4">
    <source>
        <dbReference type="ARBA" id="ARBA00022679"/>
    </source>
</evidence>
<feature type="domain" description="Bulb-type lectin" evidence="23">
    <location>
        <begin position="18"/>
        <end position="145"/>
    </location>
</feature>
<dbReference type="Pfam" id="PF01453">
    <property type="entry name" value="B_lectin"/>
    <property type="match status" value="1"/>
</dbReference>
<dbReference type="Gene3D" id="1.10.510.10">
    <property type="entry name" value="Transferase(Phosphotransferase) domain 1"/>
    <property type="match status" value="1"/>
</dbReference>
<keyword evidence="10 18" id="KW-0067">ATP-binding</keyword>
<evidence type="ECO:0000256" key="3">
    <source>
        <dbReference type="ARBA" id="ARBA00022536"/>
    </source>
</evidence>
<evidence type="ECO:0000256" key="8">
    <source>
        <dbReference type="ARBA" id="ARBA00022741"/>
    </source>
</evidence>
<evidence type="ECO:0000256" key="9">
    <source>
        <dbReference type="ARBA" id="ARBA00022777"/>
    </source>
</evidence>
<keyword evidence="8 18" id="KW-0547">Nucleotide-binding</keyword>
<dbReference type="Gene3D" id="3.30.200.20">
    <property type="entry name" value="Phosphorylase Kinase, domain 1"/>
    <property type="match status" value="1"/>
</dbReference>
<feature type="chain" id="PRO_5001569711" description="Receptor-like serine/threonine-protein kinase" evidence="21">
    <location>
        <begin position="22"/>
        <end position="793"/>
    </location>
</feature>
<dbReference type="PROSITE" id="PS50927">
    <property type="entry name" value="BULB_LECTIN"/>
    <property type="match status" value="1"/>
</dbReference>
<reference evidence="24" key="1">
    <citation type="submission" date="2013-07" db="EMBL/GenBank/DDBJ databases">
        <title>The genome of Eucalyptus grandis.</title>
        <authorList>
            <person name="Schmutz J."/>
            <person name="Hayes R."/>
            <person name="Myburg A."/>
            <person name="Tuskan G."/>
            <person name="Grattapaglia D."/>
            <person name="Rokhsar D.S."/>
        </authorList>
    </citation>
    <scope>NUCLEOTIDE SEQUENCE</scope>
    <source>
        <tissue evidence="24">Leaf extractions</tissue>
    </source>
</reference>
<dbReference type="GO" id="GO:0016020">
    <property type="term" value="C:membrane"/>
    <property type="evidence" value="ECO:0007669"/>
    <property type="project" value="UniProtKB-SubCell"/>
</dbReference>
<proteinExistence type="inferred from homology"/>
<dbReference type="InterPro" id="IPR036426">
    <property type="entry name" value="Bulb-type_lectin_dom_sf"/>
</dbReference>
<dbReference type="AlphaFoldDB" id="A0A059CXQ3"/>
<dbReference type="PANTHER" id="PTHR47976">
    <property type="entry name" value="G-TYPE LECTIN S-RECEPTOR-LIKE SERINE/THREONINE-PROTEIN KINASE SD2-5"/>
    <property type="match status" value="1"/>
</dbReference>
<feature type="domain" description="Protein kinase" evidence="22">
    <location>
        <begin position="504"/>
        <end position="790"/>
    </location>
</feature>
<evidence type="ECO:0000256" key="18">
    <source>
        <dbReference type="PIRNR" id="PIRNR000641"/>
    </source>
</evidence>
<evidence type="ECO:0000256" key="1">
    <source>
        <dbReference type="ARBA" id="ARBA00004479"/>
    </source>
</evidence>
<evidence type="ECO:0000256" key="11">
    <source>
        <dbReference type="ARBA" id="ARBA00022989"/>
    </source>
</evidence>
<comment type="similarity">
    <text evidence="18">Belongs to the protein kinase superfamily. Ser/Thr protein kinase family.</text>
</comment>
<keyword evidence="2 18" id="KW-0723">Serine/threonine-protein kinase</keyword>
<evidence type="ECO:0000256" key="14">
    <source>
        <dbReference type="ARBA" id="ARBA00023170"/>
    </source>
</evidence>
<dbReference type="InterPro" id="IPR051343">
    <property type="entry name" value="G-type_lectin_kinases/EP1-like"/>
</dbReference>
<evidence type="ECO:0000259" key="23">
    <source>
        <dbReference type="PROSITE" id="PS50927"/>
    </source>
</evidence>
<dbReference type="SMART" id="SM00220">
    <property type="entry name" value="S_TKc"/>
    <property type="match status" value="1"/>
</dbReference>
<evidence type="ECO:0000313" key="24">
    <source>
        <dbReference type="EMBL" id="KCW82979.1"/>
    </source>
</evidence>
<keyword evidence="5 20" id="KW-0812">Transmembrane</keyword>
<dbReference type="GO" id="GO:0030246">
    <property type="term" value="F:carbohydrate binding"/>
    <property type="evidence" value="ECO:0007669"/>
    <property type="project" value="UniProtKB-KW"/>
</dbReference>
<dbReference type="InterPro" id="IPR000719">
    <property type="entry name" value="Prot_kinase_dom"/>
</dbReference>
<dbReference type="FunFam" id="1.10.510.10:FF:000237">
    <property type="entry name" value="G-type lectin S-receptor-like serine/threonine-protein kinase"/>
    <property type="match status" value="1"/>
</dbReference>
<evidence type="ECO:0000256" key="17">
    <source>
        <dbReference type="ARBA" id="ARBA00048679"/>
    </source>
</evidence>
<comment type="catalytic activity">
    <reaction evidence="17 18">
        <text>L-seryl-[protein] + ATP = O-phospho-L-seryl-[protein] + ADP + H(+)</text>
        <dbReference type="Rhea" id="RHEA:17989"/>
        <dbReference type="Rhea" id="RHEA-COMP:9863"/>
        <dbReference type="Rhea" id="RHEA-COMP:11604"/>
        <dbReference type="ChEBI" id="CHEBI:15378"/>
        <dbReference type="ChEBI" id="CHEBI:29999"/>
        <dbReference type="ChEBI" id="CHEBI:30616"/>
        <dbReference type="ChEBI" id="CHEBI:83421"/>
        <dbReference type="ChEBI" id="CHEBI:456216"/>
        <dbReference type="EC" id="2.7.11.1"/>
    </reaction>
</comment>
<feature type="transmembrane region" description="Helical" evidence="20">
    <location>
        <begin position="443"/>
        <end position="469"/>
    </location>
</feature>
<keyword evidence="14" id="KW-0675">Receptor</keyword>
<dbReference type="GO" id="GO:0004674">
    <property type="term" value="F:protein serine/threonine kinase activity"/>
    <property type="evidence" value="ECO:0007669"/>
    <property type="project" value="UniProtKB-KW"/>
</dbReference>
<evidence type="ECO:0000256" key="10">
    <source>
        <dbReference type="ARBA" id="ARBA00022840"/>
    </source>
</evidence>